<dbReference type="Proteomes" id="UP000327468">
    <property type="component" value="Chromosome 24"/>
</dbReference>
<accession>A0A5N5KBX5</accession>
<evidence type="ECO:0000256" key="1">
    <source>
        <dbReference type="SAM" id="MobiDB-lite"/>
    </source>
</evidence>
<evidence type="ECO:0000256" key="2">
    <source>
        <dbReference type="SAM" id="Phobius"/>
    </source>
</evidence>
<comment type="caution">
    <text evidence="3">The sequence shown here is derived from an EMBL/GenBank/DDBJ whole genome shotgun (WGS) entry which is preliminary data.</text>
</comment>
<gene>
    <name evidence="3" type="ORF">PHYPO_G00139190</name>
</gene>
<dbReference type="PANTHER" id="PTHR28645:SF1">
    <property type="entry name" value="TRANSMEMBRANE PROTEIN 119"/>
    <property type="match status" value="1"/>
</dbReference>
<feature type="transmembrane region" description="Helical" evidence="2">
    <location>
        <begin position="96"/>
        <end position="119"/>
    </location>
</feature>
<evidence type="ECO:0008006" key="5">
    <source>
        <dbReference type="Google" id="ProtNLM"/>
    </source>
</evidence>
<feature type="compositionally biased region" description="Basic and acidic residues" evidence="1">
    <location>
        <begin position="170"/>
        <end position="209"/>
    </location>
</feature>
<proteinExistence type="predicted"/>
<keyword evidence="2" id="KW-0472">Membrane</keyword>
<feature type="region of interest" description="Disordered" evidence="1">
    <location>
        <begin position="162"/>
        <end position="235"/>
    </location>
</feature>
<keyword evidence="2" id="KW-0812">Transmembrane</keyword>
<keyword evidence="4" id="KW-1185">Reference proteome</keyword>
<protein>
    <recommendedName>
        <fullName evidence="5">Transmembrane protein 119</fullName>
    </recommendedName>
</protein>
<keyword evidence="2" id="KW-1133">Transmembrane helix</keyword>
<dbReference type="InterPro" id="IPR031453">
    <property type="entry name" value="TMEM119"/>
</dbReference>
<reference evidence="3 4" key="1">
    <citation type="submission" date="2019-06" db="EMBL/GenBank/DDBJ databases">
        <title>A chromosome-scale genome assembly of the striped catfish, Pangasianodon hypophthalmus.</title>
        <authorList>
            <person name="Wen M."/>
            <person name="Zahm M."/>
            <person name="Roques C."/>
            <person name="Cabau C."/>
            <person name="Klopp C."/>
            <person name="Donnadieu C."/>
            <person name="Jouanno E."/>
            <person name="Avarre J.-C."/>
            <person name="Campet M."/>
            <person name="Ha T.T.T."/>
            <person name="Dugue R."/>
            <person name="Lampietro C."/>
            <person name="Louis A."/>
            <person name="Herpin A."/>
            <person name="Echchiki A."/>
            <person name="Berthelot C."/>
            <person name="Parey E."/>
            <person name="Roest-Crollius H."/>
            <person name="Braasch I."/>
            <person name="Postlethwait J."/>
            <person name="Bobe J."/>
            <person name="Montfort J."/>
            <person name="Bouchez O."/>
            <person name="Begum T."/>
            <person name="Schartl M."/>
            <person name="Guiguen Y."/>
        </authorList>
    </citation>
    <scope>NUCLEOTIDE SEQUENCE [LARGE SCALE GENOMIC DNA]</scope>
    <source>
        <strain evidence="3 4">Indonesia</strain>
        <tissue evidence="3">Blood</tissue>
    </source>
</reference>
<sequence length="235" mass="26379">MSGTKCWCNITMSSICPRLAFVLLFAFWSWSCSTMAFPFNMSVDGSGDEQELIFPTSRATHFPPPSPTPMLSITTTFIRIKHFLFHEVVDFLRENMLLIIVVMSLLIVIIFIACCASAMSHKRKLEAYYPPKKHAPRKYMAVPSKGAEQSMMEPHNATTSYLRAPSKALVGDKEGKDPRPKPKEVQKAEDVEEVEVQKEEEKKKKEELKPSTSTAGNGQAPVCTCHLRKANQASH</sequence>
<dbReference type="GO" id="GO:0005886">
    <property type="term" value="C:plasma membrane"/>
    <property type="evidence" value="ECO:0007669"/>
    <property type="project" value="TreeGrafter"/>
</dbReference>
<dbReference type="GO" id="GO:0030501">
    <property type="term" value="P:positive regulation of bone mineralization"/>
    <property type="evidence" value="ECO:0007669"/>
    <property type="project" value="TreeGrafter"/>
</dbReference>
<evidence type="ECO:0000313" key="3">
    <source>
        <dbReference type="EMBL" id="KAB5528344.1"/>
    </source>
</evidence>
<dbReference type="AlphaFoldDB" id="A0A5N5KBX5"/>
<dbReference type="GO" id="GO:0033690">
    <property type="term" value="P:positive regulation of osteoblast proliferation"/>
    <property type="evidence" value="ECO:0007669"/>
    <property type="project" value="TreeGrafter"/>
</dbReference>
<organism evidence="3 4">
    <name type="scientific">Pangasianodon hypophthalmus</name>
    <name type="common">Striped catfish</name>
    <name type="synonym">Helicophagus hypophthalmus</name>
    <dbReference type="NCBI Taxonomy" id="310915"/>
    <lineage>
        <taxon>Eukaryota</taxon>
        <taxon>Metazoa</taxon>
        <taxon>Chordata</taxon>
        <taxon>Craniata</taxon>
        <taxon>Vertebrata</taxon>
        <taxon>Euteleostomi</taxon>
        <taxon>Actinopterygii</taxon>
        <taxon>Neopterygii</taxon>
        <taxon>Teleostei</taxon>
        <taxon>Ostariophysi</taxon>
        <taxon>Siluriformes</taxon>
        <taxon>Pangasiidae</taxon>
        <taxon>Pangasianodon</taxon>
    </lineage>
</organism>
<dbReference type="GO" id="GO:0001503">
    <property type="term" value="P:ossification"/>
    <property type="evidence" value="ECO:0007669"/>
    <property type="project" value="InterPro"/>
</dbReference>
<dbReference type="Pfam" id="PF15724">
    <property type="entry name" value="TMEM119"/>
    <property type="match status" value="1"/>
</dbReference>
<name>A0A5N5KBX5_PANHP</name>
<dbReference type="GO" id="GO:0045669">
    <property type="term" value="P:positive regulation of osteoblast differentiation"/>
    <property type="evidence" value="ECO:0007669"/>
    <property type="project" value="TreeGrafter"/>
</dbReference>
<dbReference type="PANTHER" id="PTHR28645">
    <property type="entry name" value="TRANSMEMBRANE PROTEIN 119"/>
    <property type="match status" value="1"/>
</dbReference>
<dbReference type="EMBL" id="VFJC01000025">
    <property type="protein sequence ID" value="KAB5528344.1"/>
    <property type="molecule type" value="Genomic_DNA"/>
</dbReference>
<evidence type="ECO:0000313" key="4">
    <source>
        <dbReference type="Proteomes" id="UP000327468"/>
    </source>
</evidence>